<reference evidence="1" key="1">
    <citation type="submission" date="2022-04" db="EMBL/GenBank/DDBJ databases">
        <title>Genome of the entomopathogenic fungus Entomophthora muscae.</title>
        <authorList>
            <person name="Elya C."/>
            <person name="Lovett B.R."/>
            <person name="Lee E."/>
            <person name="Macias A.M."/>
            <person name="Hajek A.E."/>
            <person name="De Bivort B.L."/>
            <person name="Kasson M.T."/>
            <person name="De Fine Licht H.H."/>
            <person name="Stajich J.E."/>
        </authorList>
    </citation>
    <scope>NUCLEOTIDE SEQUENCE</scope>
    <source>
        <strain evidence="1">Berkeley</strain>
    </source>
</reference>
<accession>A0ACC2U939</accession>
<sequence length="268" mass="29631">MFSRIRKFPSRLFLVNSRRALSTNQMQFQNFPPISDDQSVKHIPKVENSGSKESKPSFFRKALHGTKILVGGVVGTFVLGTIYVVVSEYMEDKMGSRDGAVVLGSGWGAIGLLKNLEKEKYDILVVSPSNYFLFTPLLPSVTVGTLEPRSLLEPIRRILRRFGPGGANFFQASAVDVNIQEKKVLLEGMDGSLFYVPYDQLVVAVGSKTNTMGVKGLEHANFLRTIQDARKIRAKIFDLLESASLPTVSPERRREMLSFVVCGGGPNS</sequence>
<dbReference type="EMBL" id="QTSX02001004">
    <property type="protein sequence ID" value="KAJ9083434.1"/>
    <property type="molecule type" value="Genomic_DNA"/>
</dbReference>
<dbReference type="Proteomes" id="UP001165960">
    <property type="component" value="Unassembled WGS sequence"/>
</dbReference>
<name>A0ACC2U939_9FUNG</name>
<comment type="caution">
    <text evidence="1">The sequence shown here is derived from an EMBL/GenBank/DDBJ whole genome shotgun (WGS) entry which is preliminary data.</text>
</comment>
<proteinExistence type="predicted"/>
<keyword evidence="2" id="KW-1185">Reference proteome</keyword>
<organism evidence="1 2">
    <name type="scientific">Entomophthora muscae</name>
    <dbReference type="NCBI Taxonomy" id="34485"/>
    <lineage>
        <taxon>Eukaryota</taxon>
        <taxon>Fungi</taxon>
        <taxon>Fungi incertae sedis</taxon>
        <taxon>Zoopagomycota</taxon>
        <taxon>Entomophthoromycotina</taxon>
        <taxon>Entomophthoromycetes</taxon>
        <taxon>Entomophthorales</taxon>
        <taxon>Entomophthoraceae</taxon>
        <taxon>Entomophthora</taxon>
    </lineage>
</organism>
<evidence type="ECO:0000313" key="1">
    <source>
        <dbReference type="EMBL" id="KAJ9083434.1"/>
    </source>
</evidence>
<evidence type="ECO:0000313" key="2">
    <source>
        <dbReference type="Proteomes" id="UP001165960"/>
    </source>
</evidence>
<protein>
    <submittedName>
        <fullName evidence="1">Uncharacterized protein</fullName>
    </submittedName>
</protein>
<gene>
    <name evidence="1" type="ORF">DSO57_1034746</name>
</gene>